<gene>
    <name evidence="2" type="ORF">HYPSUDRAFT_515036</name>
</gene>
<evidence type="ECO:0000313" key="2">
    <source>
        <dbReference type="EMBL" id="KJA29386.1"/>
    </source>
</evidence>
<accession>A0A0D2PM28</accession>
<keyword evidence="3" id="KW-1185">Reference proteome</keyword>
<protein>
    <submittedName>
        <fullName evidence="2">Uncharacterized protein</fullName>
    </submittedName>
</protein>
<proteinExistence type="predicted"/>
<dbReference type="Proteomes" id="UP000054270">
    <property type="component" value="Unassembled WGS sequence"/>
</dbReference>
<evidence type="ECO:0000256" key="1">
    <source>
        <dbReference type="SAM" id="MobiDB-lite"/>
    </source>
</evidence>
<reference evidence="3" key="1">
    <citation type="submission" date="2014-04" db="EMBL/GenBank/DDBJ databases">
        <title>Evolutionary Origins and Diversification of the Mycorrhizal Mutualists.</title>
        <authorList>
            <consortium name="DOE Joint Genome Institute"/>
            <consortium name="Mycorrhizal Genomics Consortium"/>
            <person name="Kohler A."/>
            <person name="Kuo A."/>
            <person name="Nagy L.G."/>
            <person name="Floudas D."/>
            <person name="Copeland A."/>
            <person name="Barry K.W."/>
            <person name="Cichocki N."/>
            <person name="Veneault-Fourrey C."/>
            <person name="LaButti K."/>
            <person name="Lindquist E.A."/>
            <person name="Lipzen A."/>
            <person name="Lundell T."/>
            <person name="Morin E."/>
            <person name="Murat C."/>
            <person name="Riley R."/>
            <person name="Ohm R."/>
            <person name="Sun H."/>
            <person name="Tunlid A."/>
            <person name="Henrissat B."/>
            <person name="Grigoriev I.V."/>
            <person name="Hibbett D.S."/>
            <person name="Martin F."/>
        </authorList>
    </citation>
    <scope>NUCLEOTIDE SEQUENCE [LARGE SCALE GENOMIC DNA]</scope>
    <source>
        <strain evidence="3">FD-334 SS-4</strain>
    </source>
</reference>
<dbReference type="EMBL" id="KN817519">
    <property type="protein sequence ID" value="KJA29386.1"/>
    <property type="molecule type" value="Genomic_DNA"/>
</dbReference>
<feature type="region of interest" description="Disordered" evidence="1">
    <location>
        <begin position="177"/>
        <end position="241"/>
    </location>
</feature>
<feature type="compositionally biased region" description="Basic residues" evidence="1">
    <location>
        <begin position="181"/>
        <end position="214"/>
    </location>
</feature>
<dbReference type="AlphaFoldDB" id="A0A0D2PM28"/>
<evidence type="ECO:0000313" key="3">
    <source>
        <dbReference type="Proteomes" id="UP000054270"/>
    </source>
</evidence>
<sequence>MHHEAYFQGLPPKYINMAPFNTLSASLCSSSMPASAMTSASVTTFQSATDAHTQLSFADYPPQTPFPVLPSYEEATGFKDTARLPSYRKSRSAPHRYHPYALRWEPALADGTGLECLMVSPPPAFTAYLTMNHVLHCLCPEHNIRRRKSRRRPAAAAAAGAAACPAIGPHFTARAPCALRRPSRRRRRAGKRPRRGAARARHSRFCPARARHPRRGDGGIPGSVELPRRTPRAPSGSAMSS</sequence>
<name>A0A0D2PM28_HYPSF</name>
<organism evidence="2 3">
    <name type="scientific">Hypholoma sublateritium (strain FD-334 SS-4)</name>
    <dbReference type="NCBI Taxonomy" id="945553"/>
    <lineage>
        <taxon>Eukaryota</taxon>
        <taxon>Fungi</taxon>
        <taxon>Dikarya</taxon>
        <taxon>Basidiomycota</taxon>
        <taxon>Agaricomycotina</taxon>
        <taxon>Agaricomycetes</taxon>
        <taxon>Agaricomycetidae</taxon>
        <taxon>Agaricales</taxon>
        <taxon>Agaricineae</taxon>
        <taxon>Strophariaceae</taxon>
        <taxon>Hypholoma</taxon>
    </lineage>
</organism>